<dbReference type="STRING" id="388950.GCA_001611675_00786"/>
<gene>
    <name evidence="2" type="ORF">SAMN04487941_3205</name>
</gene>
<evidence type="ECO:0000256" key="1">
    <source>
        <dbReference type="SAM" id="SignalP"/>
    </source>
</evidence>
<reference evidence="3" key="1">
    <citation type="submission" date="2016-10" db="EMBL/GenBank/DDBJ databases">
        <authorList>
            <person name="Varghese N."/>
        </authorList>
    </citation>
    <scope>NUCLEOTIDE SEQUENCE [LARGE SCALE GENOMIC DNA]</scope>
    <source>
        <strain evidence="3">DSM 18820</strain>
    </source>
</reference>
<name>A0A1I7JYX0_9BACT</name>
<keyword evidence="1" id="KW-0732">Signal</keyword>
<proteinExistence type="predicted"/>
<dbReference type="EMBL" id="FPCA01000004">
    <property type="protein sequence ID" value="SFU90394.1"/>
    <property type="molecule type" value="Genomic_DNA"/>
</dbReference>
<evidence type="ECO:0008006" key="4">
    <source>
        <dbReference type="Google" id="ProtNLM"/>
    </source>
</evidence>
<keyword evidence="3" id="KW-1185">Reference proteome</keyword>
<accession>A0A1I7JYX0</accession>
<protein>
    <recommendedName>
        <fullName evidence="4">Lipocalin-like domain-containing protein</fullName>
    </recommendedName>
</protein>
<feature type="chain" id="PRO_5010354625" description="Lipocalin-like domain-containing protein" evidence="1">
    <location>
        <begin position="31"/>
        <end position="163"/>
    </location>
</feature>
<organism evidence="2 3">
    <name type="scientific">Pontibacter akesuensis</name>
    <dbReference type="NCBI Taxonomy" id="388950"/>
    <lineage>
        <taxon>Bacteria</taxon>
        <taxon>Pseudomonadati</taxon>
        <taxon>Bacteroidota</taxon>
        <taxon>Cytophagia</taxon>
        <taxon>Cytophagales</taxon>
        <taxon>Hymenobacteraceae</taxon>
        <taxon>Pontibacter</taxon>
    </lineage>
</organism>
<evidence type="ECO:0000313" key="3">
    <source>
        <dbReference type="Proteomes" id="UP000182491"/>
    </source>
</evidence>
<evidence type="ECO:0000313" key="2">
    <source>
        <dbReference type="EMBL" id="SFU90394.1"/>
    </source>
</evidence>
<dbReference type="Proteomes" id="UP000182491">
    <property type="component" value="Unassembled WGS sequence"/>
</dbReference>
<sequence length="163" mass="18288">MIFLFNDSKYFKMKQIYTLLLLIAAAATTACDKDQKTLNQLDGTWQVKEVTHLKQDTTKLPSSGTITLTKCNLDDAAKSCPGTFTFNSQPSKELVYSVMDKGKTINFTAAGSHEGFMYMLYGPWKVVQQTDDRLELEGEAALSVFNAATRTPKRVDVRMVLER</sequence>
<feature type="signal peptide" evidence="1">
    <location>
        <begin position="1"/>
        <end position="30"/>
    </location>
</feature>
<dbReference type="AlphaFoldDB" id="A0A1I7JYX0"/>